<dbReference type="AlphaFoldDB" id="A0A7J9FJP1"/>
<gene>
    <name evidence="1" type="ORF">Gotri_027110</name>
</gene>
<dbReference type="SUPFAM" id="SSF54427">
    <property type="entry name" value="NTF2-like"/>
    <property type="match status" value="1"/>
</dbReference>
<evidence type="ECO:0008006" key="3">
    <source>
        <dbReference type="Google" id="ProtNLM"/>
    </source>
</evidence>
<sequence>MTFLMPSPEISTAFAKIFSNPTPRHKFLKSCAISKNDDEKVWSKTNARVVVKDVGSTVSGLSQNLRLYVQFSAPVKRGSKSSKEEEEKQDYYVNMGCAIRTLREEFPDIFYRELSFDIYRGVELVPTECAWPKGFEVLLFDAKAQCLGGLIFPYSVRLYTPYSDKVTSPLFRDDIVFKDPLNTFIGIDNYKSLFSALRFHGRIFFKALWLDIVSVWQPMENVIMVRWTIHGIPRVPWESHGRFDGTSEYKLDKKGKIYEHRVDNTALNSPPKFHVLAVEDLIRSVGCPSTPRPTYFEISSASPPEKT</sequence>
<dbReference type="PANTHER" id="PTHR31094:SF2">
    <property type="entry name" value="RIKEN CDNA 2310061I04 GENE"/>
    <property type="match status" value="1"/>
</dbReference>
<proteinExistence type="predicted"/>
<accession>A0A7J9FJP1</accession>
<name>A0A7J9FJP1_9ROSI</name>
<comment type="caution">
    <text evidence="1">The sequence shown here is derived from an EMBL/GenBank/DDBJ whole genome shotgun (WGS) entry which is preliminary data.</text>
</comment>
<protein>
    <recommendedName>
        <fullName evidence="3">DUF2358 domain-containing protein</fullName>
    </recommendedName>
</protein>
<dbReference type="PANTHER" id="PTHR31094">
    <property type="entry name" value="RIKEN CDNA 2310061I04 GENE"/>
    <property type="match status" value="1"/>
</dbReference>
<keyword evidence="2" id="KW-1185">Reference proteome</keyword>
<dbReference type="Proteomes" id="UP000593568">
    <property type="component" value="Unassembled WGS sequence"/>
</dbReference>
<dbReference type="InterPro" id="IPR032710">
    <property type="entry name" value="NTF2-like_dom_sf"/>
</dbReference>
<evidence type="ECO:0000313" key="1">
    <source>
        <dbReference type="EMBL" id="MBA0785411.1"/>
    </source>
</evidence>
<dbReference type="InterPro" id="IPR018790">
    <property type="entry name" value="DUF2358"/>
</dbReference>
<reference evidence="1 2" key="1">
    <citation type="journal article" date="2019" name="Genome Biol. Evol.">
        <title>Insights into the evolution of the New World diploid cottons (Gossypium, subgenus Houzingenia) based on genome sequencing.</title>
        <authorList>
            <person name="Grover C.E."/>
            <person name="Arick M.A. 2nd"/>
            <person name="Thrash A."/>
            <person name="Conover J.L."/>
            <person name="Sanders W.S."/>
            <person name="Peterson D.G."/>
            <person name="Frelichowski J.E."/>
            <person name="Scheffler J.A."/>
            <person name="Scheffler B.E."/>
            <person name="Wendel J.F."/>
        </authorList>
    </citation>
    <scope>NUCLEOTIDE SEQUENCE [LARGE SCALE GENOMIC DNA]</scope>
    <source>
        <strain evidence="1">8</strain>
        <tissue evidence="1">Leaf</tissue>
    </source>
</reference>
<dbReference type="EMBL" id="JABEZW010218665">
    <property type="protein sequence ID" value="MBA0785411.1"/>
    <property type="molecule type" value="Genomic_DNA"/>
</dbReference>
<evidence type="ECO:0000313" key="2">
    <source>
        <dbReference type="Proteomes" id="UP000593568"/>
    </source>
</evidence>
<dbReference type="Pfam" id="PF10184">
    <property type="entry name" value="DUF2358"/>
    <property type="match status" value="1"/>
</dbReference>
<organism evidence="1 2">
    <name type="scientific">Gossypium trilobum</name>
    <dbReference type="NCBI Taxonomy" id="34281"/>
    <lineage>
        <taxon>Eukaryota</taxon>
        <taxon>Viridiplantae</taxon>
        <taxon>Streptophyta</taxon>
        <taxon>Embryophyta</taxon>
        <taxon>Tracheophyta</taxon>
        <taxon>Spermatophyta</taxon>
        <taxon>Magnoliopsida</taxon>
        <taxon>eudicotyledons</taxon>
        <taxon>Gunneridae</taxon>
        <taxon>Pentapetalae</taxon>
        <taxon>rosids</taxon>
        <taxon>malvids</taxon>
        <taxon>Malvales</taxon>
        <taxon>Malvaceae</taxon>
        <taxon>Malvoideae</taxon>
        <taxon>Gossypium</taxon>
    </lineage>
</organism>